<dbReference type="Gene3D" id="3.40.50.300">
    <property type="entry name" value="P-loop containing nucleotide triphosphate hydrolases"/>
    <property type="match status" value="1"/>
</dbReference>
<evidence type="ECO:0000256" key="1">
    <source>
        <dbReference type="SAM" id="Coils"/>
    </source>
</evidence>
<dbReference type="AlphaFoldDB" id="A0A833UQ01"/>
<sequence length="546" mass="64145">MNKILKIKFENCFGIGLLEHDFKFAPRQRAQLIYAPNGTMKSSFANIFDLISQNKINEIKDRVFVDRIPKCEIQMNNEALDGKQILVVNAETMLSQGAITKFIARSDLKNRYDQIYTELMHEKDKFIRLLKNQSRSSDCDTELKALFYQNESFFEYLLRIEPNLSENFEKFDFKYNDIFDKGNKVKKFLEAHEDLLDEYLQRYSQLLEQSKFFKKSSNSFGTLQASTLLNSLDDNSFFEAGHKINLSSDDIISTRGELSDLIKSEIDQILNDAELLKTFDKVDKALAKNAELKAFKAILERNQAILINLKDYEGFRNDFWLSHISELKGECLRILGIYKTRRTELQEIISNANEDIEKWNNTLEIFNSRFFVPFKIDIENQSDIILKNDIPKLIFKYKECNIQDNDEKILLDILSRGESRAYFILRFLFEIQARIDMGDDLLIIFDDVADSFDYKNKYAIIEYIKELLENPKVNAIILTHNFDFYRTVSKRLDIRSSSFMASKCNDGIVKINKGKYFEDVFKNIFISNYNLEKKLYRFNSFCKKPI</sequence>
<evidence type="ECO:0000313" key="3">
    <source>
        <dbReference type="Proteomes" id="UP000490535"/>
    </source>
</evidence>
<evidence type="ECO:0000313" key="2">
    <source>
        <dbReference type="EMBL" id="KAF1010287.1"/>
    </source>
</evidence>
<accession>A0A833UQ01</accession>
<comment type="caution">
    <text evidence="2">The sequence shown here is derived from an EMBL/GenBank/DDBJ whole genome shotgun (WGS) entry which is preliminary data.</text>
</comment>
<protein>
    <recommendedName>
        <fullName evidence="4">Protein CR006 P-loop domain-containing protein</fullName>
    </recommendedName>
</protein>
<dbReference type="SUPFAM" id="SSF52540">
    <property type="entry name" value="P-loop containing nucleoside triphosphate hydrolases"/>
    <property type="match status" value="1"/>
</dbReference>
<reference evidence="3" key="1">
    <citation type="journal article" date="2020" name="MBio">
        <title>Horizontal gene transfer to a defensive symbiont with a reduced genome amongst a multipartite beetle microbiome.</title>
        <authorList>
            <person name="Waterworth S.C."/>
            <person name="Florez L.V."/>
            <person name="Rees E.R."/>
            <person name="Hertweck C."/>
            <person name="Kaltenpoth M."/>
            <person name="Kwan J.C."/>
        </authorList>
    </citation>
    <scope>NUCLEOTIDE SEQUENCE [LARGE SCALE GENOMIC DNA]</scope>
</reference>
<dbReference type="InterPro" id="IPR027417">
    <property type="entry name" value="P-loop_NTPase"/>
</dbReference>
<dbReference type="Proteomes" id="UP000490535">
    <property type="component" value="Unassembled WGS sequence"/>
</dbReference>
<name>A0A833UQ01_ACIBZ</name>
<feature type="coiled-coil region" evidence="1">
    <location>
        <begin position="342"/>
        <end position="369"/>
    </location>
</feature>
<gene>
    <name evidence="2" type="ORF">GAK29_05076</name>
</gene>
<keyword evidence="1" id="KW-0175">Coiled coil</keyword>
<organism evidence="2 3">
    <name type="scientific">Acinetobacter bereziniae</name>
    <name type="common">Acinetobacter genomosp. 10</name>
    <dbReference type="NCBI Taxonomy" id="106648"/>
    <lineage>
        <taxon>Bacteria</taxon>
        <taxon>Pseudomonadati</taxon>
        <taxon>Pseudomonadota</taxon>
        <taxon>Gammaproteobacteria</taxon>
        <taxon>Moraxellales</taxon>
        <taxon>Moraxellaceae</taxon>
        <taxon>Acinetobacter</taxon>
    </lineage>
</organism>
<proteinExistence type="predicted"/>
<evidence type="ECO:0008006" key="4">
    <source>
        <dbReference type="Google" id="ProtNLM"/>
    </source>
</evidence>
<dbReference type="EMBL" id="WNDP01000326">
    <property type="protein sequence ID" value="KAF1010287.1"/>
    <property type="molecule type" value="Genomic_DNA"/>
</dbReference>